<dbReference type="Proteomes" id="UP000016714">
    <property type="component" value="Chromosome 1"/>
</dbReference>
<keyword evidence="6" id="KW-0071">Autoinducer synthesis</keyword>
<accession>A0A2I3C6W3</accession>
<comment type="catalytic activity">
    <reaction evidence="7">
        <text>a fatty acyl-[ACP] + S-adenosyl-L-methionine = an N-acyl-L-homoserine lactone + S-methyl-5'-thioadenosine + holo-[ACP] + H(+)</text>
        <dbReference type="Rhea" id="RHEA:10096"/>
        <dbReference type="Rhea" id="RHEA-COMP:9685"/>
        <dbReference type="Rhea" id="RHEA-COMP:14125"/>
        <dbReference type="ChEBI" id="CHEBI:15378"/>
        <dbReference type="ChEBI" id="CHEBI:17509"/>
        <dbReference type="ChEBI" id="CHEBI:55474"/>
        <dbReference type="ChEBI" id="CHEBI:59789"/>
        <dbReference type="ChEBI" id="CHEBI:64479"/>
        <dbReference type="ChEBI" id="CHEBI:138651"/>
        <dbReference type="EC" id="2.3.1.184"/>
    </reaction>
</comment>
<keyword evidence="5" id="KW-0949">S-adenosyl-L-methionine</keyword>
<protein>
    <recommendedName>
        <fullName evidence="2">acyl-homoserine-lactone synthase</fullName>
        <ecNumber evidence="2">2.3.1.184</ecNumber>
    </recommendedName>
</protein>
<evidence type="ECO:0000256" key="2">
    <source>
        <dbReference type="ARBA" id="ARBA00012340"/>
    </source>
</evidence>
<dbReference type="GO" id="GO:0009372">
    <property type="term" value="P:quorum sensing"/>
    <property type="evidence" value="ECO:0007669"/>
    <property type="project" value="UniProtKB-KW"/>
</dbReference>
<dbReference type="Pfam" id="PF17327">
    <property type="entry name" value="AHL_synthase"/>
    <property type="match status" value="1"/>
</dbReference>
<evidence type="ECO:0000256" key="4">
    <source>
        <dbReference type="ARBA" id="ARBA00022679"/>
    </source>
</evidence>
<evidence type="ECO:0000256" key="6">
    <source>
        <dbReference type="ARBA" id="ARBA00022929"/>
    </source>
</evidence>
<dbReference type="GO" id="GO:0061579">
    <property type="term" value="F:N-acyl homoserine lactone synthase activity"/>
    <property type="evidence" value="ECO:0007669"/>
    <property type="project" value="UniProtKB-EC"/>
</dbReference>
<evidence type="ECO:0000256" key="1">
    <source>
        <dbReference type="ARBA" id="ARBA00009683"/>
    </source>
</evidence>
<evidence type="ECO:0000313" key="9">
    <source>
        <dbReference type="Proteomes" id="UP000016714"/>
    </source>
</evidence>
<organism evidence="8 9">
    <name type="scientific">Vibrio alginolyticus (strain ATCC 17749 / DSM 2171 / NBRC 15630 / NCIMB 1903 / NCTC 12160 / XII-53)</name>
    <dbReference type="NCBI Taxonomy" id="1219076"/>
    <lineage>
        <taxon>Bacteria</taxon>
        <taxon>Pseudomonadati</taxon>
        <taxon>Pseudomonadota</taxon>
        <taxon>Gammaproteobacteria</taxon>
        <taxon>Vibrionales</taxon>
        <taxon>Vibrionaceae</taxon>
        <taxon>Vibrio</taxon>
    </lineage>
</organism>
<gene>
    <name evidence="8" type="ORF">N646_1048</name>
</gene>
<dbReference type="KEGG" id="vag:N646_1048"/>
<dbReference type="AlphaFoldDB" id="A0A2I3C6W3"/>
<dbReference type="InterPro" id="IPR035304">
    <property type="entry name" value="AHL_synthase"/>
</dbReference>
<keyword evidence="4" id="KW-0808">Transferase</keyword>
<evidence type="ECO:0000256" key="7">
    <source>
        <dbReference type="ARBA" id="ARBA00048576"/>
    </source>
</evidence>
<evidence type="ECO:0000313" key="8">
    <source>
        <dbReference type="EMBL" id="AGV16881.1"/>
    </source>
</evidence>
<evidence type="ECO:0000256" key="5">
    <source>
        <dbReference type="ARBA" id="ARBA00022691"/>
    </source>
</evidence>
<sequence>MSLEQSLDYLTKTNLPIESKQQALVDSVILTLTKQKRDALFQPVALYRIKLLKSLFPKHASKSLSALFELMDYRDLVQQYPTGFSKEIRLLEQLAADCYPHWMVFWCQCEIEAIKQKYPSNEAAIPTPLPFDDHSYTSVLIEDIADCDLEVMLPNHAALMPISEAITLSNLELFVQTEQWFEILPLLSLSQKGQHFALLLKSSSSPIMVSSALVQSWHQRNNWLSYSPQFSNEQWQFCFPNHGYSVLNQLGILECRALTHEHTLIEFDAQFQSRVKNSEAVCEVLRLTVGGNIQQKLYFLYLAQKTMMSELYKAGYKLGFTIIEQVFMLNFYQSIDLSAYFHSGYRDINSDGTKTYRGFWNLGMMVEAFQDIQFRDYKHCVRTKRMDKKVNEHA</sequence>
<name>A0A2I3C6W3_VIBAX</name>
<dbReference type="EMBL" id="CP006718">
    <property type="protein sequence ID" value="AGV16881.1"/>
    <property type="molecule type" value="Genomic_DNA"/>
</dbReference>
<dbReference type="EC" id="2.3.1.184" evidence="2"/>
<proteinExistence type="inferred from homology"/>
<comment type="similarity">
    <text evidence="1">Belongs to the LuxM / VanM family.</text>
</comment>
<dbReference type="HOGENOM" id="CLU_053516_0_0_6"/>
<keyword evidence="3" id="KW-0673">Quorum sensing</keyword>
<evidence type="ECO:0000256" key="3">
    <source>
        <dbReference type="ARBA" id="ARBA00022654"/>
    </source>
</evidence>
<reference evidence="8 9" key="1">
    <citation type="journal article" date="2015" name="Genome Announc.">
        <title>Complete genome sequence of Vibrio alginolyticus ATCC 17749.</title>
        <authorList>
            <person name="Liu X.F."/>
            <person name="Cao Y."/>
            <person name="Zhang H.L."/>
            <person name="Chen Y.J."/>
            <person name="Hu C.J."/>
        </authorList>
    </citation>
    <scope>NUCLEOTIDE SEQUENCE [LARGE SCALE GENOMIC DNA]</scope>
    <source>
        <strain evidence="9">ATCC 17749 / DSM 2171 / NBRC 15630 / NCIMB 1903 / NCTC 12160 / XII-53</strain>
    </source>
</reference>
<dbReference type="RefSeq" id="WP_017820486.1">
    <property type="nucleotide sequence ID" value="NC_022349.1"/>
</dbReference>